<dbReference type="AlphaFoldDB" id="A0A024P874"/>
<dbReference type="Gene3D" id="3.10.180.10">
    <property type="entry name" value="2,3-Dihydroxybiphenyl 1,2-Dioxygenase, domain 1"/>
    <property type="match status" value="1"/>
</dbReference>
<evidence type="ECO:0000313" key="3">
    <source>
        <dbReference type="Proteomes" id="UP000028868"/>
    </source>
</evidence>
<name>A0A024P874_9BACI</name>
<dbReference type="Pfam" id="PF00903">
    <property type="entry name" value="Glyoxalase"/>
    <property type="match status" value="1"/>
</dbReference>
<dbReference type="CDD" id="cd06587">
    <property type="entry name" value="VOC"/>
    <property type="match status" value="1"/>
</dbReference>
<dbReference type="InterPro" id="IPR029068">
    <property type="entry name" value="Glyas_Bleomycin-R_OHBP_Dase"/>
</dbReference>
<evidence type="ECO:0000313" key="2">
    <source>
        <dbReference type="EMBL" id="CDQ25053.1"/>
    </source>
</evidence>
<organism evidence="2 3">
    <name type="scientific">Halobacillus karajensis</name>
    <dbReference type="NCBI Taxonomy" id="195088"/>
    <lineage>
        <taxon>Bacteria</taxon>
        <taxon>Bacillati</taxon>
        <taxon>Bacillota</taxon>
        <taxon>Bacilli</taxon>
        <taxon>Bacillales</taxon>
        <taxon>Bacillaceae</taxon>
        <taxon>Halobacillus</taxon>
    </lineage>
</organism>
<accession>A0A024P874</accession>
<sequence length="185" mass="21204">MRMDETLVEFRGKDWGAPKDRLKGKEWSWGMQPVVPDYIKKERGVMFQVGSVFIPVTDLGKAKEWYIKHLGVKEIDSWEGGVGLFFPQGSVQLGLIEVDKPQPTEFNVKKNQKNVYFNFVTADIHSAYKELNEAGVLTSDMEDFGGMKCFDFYDPDQNTFSVVDEDPHSPFHKENVKKQQAGFLK</sequence>
<reference evidence="2 3" key="2">
    <citation type="submission" date="2014-05" db="EMBL/GenBank/DDBJ databases">
        <title>Draft genome sequence of Halobacillus karajensis HK-03.</title>
        <authorList>
            <person name="Khelaifia S."/>
            <person name="Croce O."/>
            <person name="Lagier J.C."/>
            <person name="Raoult D."/>
        </authorList>
    </citation>
    <scope>NUCLEOTIDE SEQUENCE [LARGE SCALE GENOMIC DNA]</scope>
    <source>
        <strain evidence="2 3">HD-03</strain>
    </source>
</reference>
<comment type="caution">
    <text evidence="2">The sequence shown here is derived from an EMBL/GenBank/DDBJ whole genome shotgun (WGS) entry which is preliminary data.</text>
</comment>
<dbReference type="Proteomes" id="UP000028868">
    <property type="component" value="Unassembled WGS sequence"/>
</dbReference>
<gene>
    <name evidence="2" type="ORF">BN983_03358</name>
</gene>
<dbReference type="PROSITE" id="PS51819">
    <property type="entry name" value="VOC"/>
    <property type="match status" value="1"/>
</dbReference>
<dbReference type="InterPro" id="IPR037523">
    <property type="entry name" value="VOC_core"/>
</dbReference>
<dbReference type="EMBL" id="CCDI010000004">
    <property type="protein sequence ID" value="CDQ25053.1"/>
    <property type="molecule type" value="Genomic_DNA"/>
</dbReference>
<dbReference type="InterPro" id="IPR004360">
    <property type="entry name" value="Glyas_Fos-R_dOase_dom"/>
</dbReference>
<keyword evidence="3" id="KW-1185">Reference proteome</keyword>
<evidence type="ECO:0000259" key="1">
    <source>
        <dbReference type="PROSITE" id="PS51819"/>
    </source>
</evidence>
<dbReference type="SUPFAM" id="SSF54593">
    <property type="entry name" value="Glyoxalase/Bleomycin resistance protein/Dihydroxybiphenyl dioxygenase"/>
    <property type="match status" value="1"/>
</dbReference>
<protein>
    <submittedName>
        <fullName evidence="2">Glyoxalase-like domain protein</fullName>
    </submittedName>
</protein>
<proteinExistence type="predicted"/>
<feature type="domain" description="VOC" evidence="1">
    <location>
        <begin position="48"/>
        <end position="165"/>
    </location>
</feature>
<reference evidence="3" key="1">
    <citation type="submission" date="2014-03" db="EMBL/GenBank/DDBJ databases">
        <authorList>
            <person name="Urmite Genomes U."/>
        </authorList>
    </citation>
    <scope>NUCLEOTIDE SEQUENCE [LARGE SCALE GENOMIC DNA]</scope>
    <source>
        <strain evidence="3">HD-03</strain>
    </source>
</reference>